<evidence type="ECO:0000256" key="1">
    <source>
        <dbReference type="ARBA" id="ARBA00006817"/>
    </source>
</evidence>
<dbReference type="InterPro" id="IPR023393">
    <property type="entry name" value="START-like_dom_sf"/>
</dbReference>
<dbReference type="CDD" id="cd08899">
    <property type="entry name" value="SRPBCC_CalC_Aha1-like_6"/>
    <property type="match status" value="1"/>
</dbReference>
<keyword evidence="4" id="KW-1185">Reference proteome</keyword>
<dbReference type="SUPFAM" id="SSF55961">
    <property type="entry name" value="Bet v1-like"/>
    <property type="match status" value="1"/>
</dbReference>
<reference evidence="4" key="1">
    <citation type="submission" date="2016-07" db="EMBL/GenBank/DDBJ databases">
        <authorList>
            <person name="Florea S."/>
            <person name="Webb J.S."/>
            <person name="Jaromczyk J."/>
            <person name="Schardl C.L."/>
        </authorList>
    </citation>
    <scope>NUCLEOTIDE SEQUENCE [LARGE SCALE GENOMIC DNA]</scope>
    <source>
        <strain evidence="4">KCTC 42131</strain>
    </source>
</reference>
<comment type="caution">
    <text evidence="3">The sequence shown here is derived from an EMBL/GenBank/DDBJ whole genome shotgun (WGS) entry which is preliminary data.</text>
</comment>
<dbReference type="Pfam" id="PF08327">
    <property type="entry name" value="AHSA1"/>
    <property type="match status" value="1"/>
</dbReference>
<gene>
    <name evidence="3" type="ORF">PHACT_08505</name>
</gene>
<dbReference type="Gene3D" id="3.30.530.20">
    <property type="match status" value="1"/>
</dbReference>
<organism evidence="3 4">
    <name type="scientific">Pseudohongiella acticola</name>
    <dbReference type="NCBI Taxonomy" id="1524254"/>
    <lineage>
        <taxon>Bacteria</taxon>
        <taxon>Pseudomonadati</taxon>
        <taxon>Pseudomonadota</taxon>
        <taxon>Gammaproteobacteria</taxon>
        <taxon>Pseudomonadales</taxon>
        <taxon>Pseudohongiellaceae</taxon>
        <taxon>Pseudohongiella</taxon>
    </lineage>
</organism>
<feature type="domain" description="Activator of Hsp90 ATPase homologue 1/2-like C-terminal" evidence="2">
    <location>
        <begin position="28"/>
        <end position="156"/>
    </location>
</feature>
<evidence type="ECO:0000313" key="4">
    <source>
        <dbReference type="Proteomes" id="UP000175669"/>
    </source>
</evidence>
<accession>A0A1E8CL85</accession>
<protein>
    <recommendedName>
        <fullName evidence="2">Activator of Hsp90 ATPase homologue 1/2-like C-terminal domain-containing protein</fullName>
    </recommendedName>
</protein>
<proteinExistence type="inferred from homology"/>
<dbReference type="EMBL" id="MASR01000001">
    <property type="protein sequence ID" value="OFE13178.1"/>
    <property type="molecule type" value="Genomic_DNA"/>
</dbReference>
<dbReference type="STRING" id="1524254.PHACT_08505"/>
<evidence type="ECO:0000313" key="3">
    <source>
        <dbReference type="EMBL" id="OFE13178.1"/>
    </source>
</evidence>
<name>A0A1E8CL85_9GAMM</name>
<dbReference type="OrthoDB" id="9800600at2"/>
<dbReference type="RefSeq" id="WP_070116848.1">
    <property type="nucleotide sequence ID" value="NZ_MASR01000001.1"/>
</dbReference>
<dbReference type="AlphaFoldDB" id="A0A1E8CL85"/>
<comment type="similarity">
    <text evidence="1">Belongs to the AHA1 family.</text>
</comment>
<sequence length="190" mass="21274">MTDSSTPDNNGTRIATDTVRFERLLPGPIETVWAWLTESDKRALWLAGGALPGREGEYFQLNFRHASLSPKKAPVPEHLCAMENGVSTTHCLLQFNPPYLLQMSWGENAEEAPSEVTIELKAEGDQVRLILTHCLLSHRVLASVAGGWHAHLAIMTDKFAGVIPPSFWPLYETAEKNYRQRFNESLDTND</sequence>
<dbReference type="Proteomes" id="UP000175669">
    <property type="component" value="Unassembled WGS sequence"/>
</dbReference>
<dbReference type="InterPro" id="IPR013538">
    <property type="entry name" value="ASHA1/2-like_C"/>
</dbReference>
<evidence type="ECO:0000259" key="2">
    <source>
        <dbReference type="Pfam" id="PF08327"/>
    </source>
</evidence>